<gene>
    <name evidence="1" type="ORF">BDR25DRAFT_348100</name>
</gene>
<sequence>MGNDHSIAMRQGTQGRGIIGCGMSSPGLLSMTAAKAEPMPHGGQNIRHVEASVNALADGTRLCWYCFRCLCCLCPQSKGSIFALLGACPKRVLNPDSNIECCFIDTAINVPRTVWRRHGAGCGDSNISHEMLIIRTVGSIRIGDMSYSYRVMNDCLRNRETTISSPLSSFYPTAS</sequence>
<comment type="caution">
    <text evidence="1">The sequence shown here is derived from an EMBL/GenBank/DDBJ whole genome shotgun (WGS) entry which is preliminary data.</text>
</comment>
<organism evidence="1 2">
    <name type="scientific">Lindgomyces ingoldianus</name>
    <dbReference type="NCBI Taxonomy" id="673940"/>
    <lineage>
        <taxon>Eukaryota</taxon>
        <taxon>Fungi</taxon>
        <taxon>Dikarya</taxon>
        <taxon>Ascomycota</taxon>
        <taxon>Pezizomycotina</taxon>
        <taxon>Dothideomycetes</taxon>
        <taxon>Pleosporomycetidae</taxon>
        <taxon>Pleosporales</taxon>
        <taxon>Lindgomycetaceae</taxon>
        <taxon>Lindgomyces</taxon>
    </lineage>
</organism>
<dbReference type="EMBL" id="MU003492">
    <property type="protein sequence ID" value="KAF2477781.1"/>
    <property type="molecule type" value="Genomic_DNA"/>
</dbReference>
<keyword evidence="2" id="KW-1185">Reference proteome</keyword>
<dbReference type="Proteomes" id="UP000799755">
    <property type="component" value="Unassembled WGS sequence"/>
</dbReference>
<proteinExistence type="predicted"/>
<evidence type="ECO:0000313" key="2">
    <source>
        <dbReference type="Proteomes" id="UP000799755"/>
    </source>
</evidence>
<evidence type="ECO:0000313" key="1">
    <source>
        <dbReference type="EMBL" id="KAF2477781.1"/>
    </source>
</evidence>
<reference evidence="1" key="1">
    <citation type="journal article" date="2020" name="Stud. Mycol.">
        <title>101 Dothideomycetes genomes: a test case for predicting lifestyles and emergence of pathogens.</title>
        <authorList>
            <person name="Haridas S."/>
            <person name="Albert R."/>
            <person name="Binder M."/>
            <person name="Bloem J."/>
            <person name="Labutti K."/>
            <person name="Salamov A."/>
            <person name="Andreopoulos B."/>
            <person name="Baker S."/>
            <person name="Barry K."/>
            <person name="Bills G."/>
            <person name="Bluhm B."/>
            <person name="Cannon C."/>
            <person name="Castanera R."/>
            <person name="Culley D."/>
            <person name="Daum C."/>
            <person name="Ezra D."/>
            <person name="Gonzalez J."/>
            <person name="Henrissat B."/>
            <person name="Kuo A."/>
            <person name="Liang C."/>
            <person name="Lipzen A."/>
            <person name="Lutzoni F."/>
            <person name="Magnuson J."/>
            <person name="Mondo S."/>
            <person name="Nolan M."/>
            <person name="Ohm R."/>
            <person name="Pangilinan J."/>
            <person name="Park H.-J."/>
            <person name="Ramirez L."/>
            <person name="Alfaro M."/>
            <person name="Sun H."/>
            <person name="Tritt A."/>
            <person name="Yoshinaga Y."/>
            <person name="Zwiers L.-H."/>
            <person name="Turgeon B."/>
            <person name="Goodwin S."/>
            <person name="Spatafora J."/>
            <person name="Crous P."/>
            <person name="Grigoriev I."/>
        </authorList>
    </citation>
    <scope>NUCLEOTIDE SEQUENCE</scope>
    <source>
        <strain evidence="1">ATCC 200398</strain>
    </source>
</reference>
<accession>A0ACB6RF04</accession>
<name>A0ACB6RF04_9PLEO</name>
<protein>
    <submittedName>
        <fullName evidence="1">Uncharacterized protein</fullName>
    </submittedName>
</protein>